<accession>A0A1F6BVV3</accession>
<dbReference type="Proteomes" id="UP000179014">
    <property type="component" value="Unassembled WGS sequence"/>
</dbReference>
<protein>
    <recommendedName>
        <fullName evidence="4">Type IV pilus modification protein PilV</fullName>
    </recommendedName>
</protein>
<dbReference type="InterPro" id="IPR012902">
    <property type="entry name" value="N_methyl_site"/>
</dbReference>
<dbReference type="STRING" id="1798474.A2118_00995"/>
<comment type="caution">
    <text evidence="2">The sequence shown here is derived from an EMBL/GenBank/DDBJ whole genome shotgun (WGS) entry which is preliminary data.</text>
</comment>
<evidence type="ECO:0000313" key="3">
    <source>
        <dbReference type="Proteomes" id="UP000179014"/>
    </source>
</evidence>
<evidence type="ECO:0000256" key="1">
    <source>
        <dbReference type="SAM" id="Phobius"/>
    </source>
</evidence>
<name>A0A1F6BVV3_9BACT</name>
<keyword evidence="1" id="KW-0812">Transmembrane</keyword>
<dbReference type="PROSITE" id="PS00409">
    <property type="entry name" value="PROKAR_NTER_METHYL"/>
    <property type="match status" value="1"/>
</dbReference>
<gene>
    <name evidence="2" type="ORF">A2118_00995</name>
</gene>
<keyword evidence="1" id="KW-0472">Membrane</keyword>
<organism evidence="2 3">
    <name type="scientific">Candidatus Kaiserbacteria bacterium GWA2_50_9</name>
    <dbReference type="NCBI Taxonomy" id="1798474"/>
    <lineage>
        <taxon>Bacteria</taxon>
        <taxon>Candidatus Kaiseribacteriota</taxon>
    </lineage>
</organism>
<sequence>MRGFSLVEILVSVAVLIVSFVSILTAFQVGLKHGRGSMENIQATALAEEGMETMTSLRDAGWSNLSSLEAETEYDLRWSGAQWETTQTPQMIDDVFRRTVAVNDVYRRDSDKDIVPQDSPDAKSIDAGTKKVTVRVSWATTTPPGREKIMRTYLMNLFQ</sequence>
<dbReference type="EMBL" id="MFKN01000014">
    <property type="protein sequence ID" value="OGG41084.1"/>
    <property type="molecule type" value="Genomic_DNA"/>
</dbReference>
<keyword evidence="1" id="KW-1133">Transmembrane helix</keyword>
<proteinExistence type="predicted"/>
<reference evidence="2 3" key="1">
    <citation type="journal article" date="2016" name="Nat. Commun.">
        <title>Thousands of microbial genomes shed light on interconnected biogeochemical processes in an aquifer system.</title>
        <authorList>
            <person name="Anantharaman K."/>
            <person name="Brown C.T."/>
            <person name="Hug L.A."/>
            <person name="Sharon I."/>
            <person name="Castelle C.J."/>
            <person name="Probst A.J."/>
            <person name="Thomas B.C."/>
            <person name="Singh A."/>
            <person name="Wilkins M.J."/>
            <person name="Karaoz U."/>
            <person name="Brodie E.L."/>
            <person name="Williams K.H."/>
            <person name="Hubbard S.S."/>
            <person name="Banfield J.F."/>
        </authorList>
    </citation>
    <scope>NUCLEOTIDE SEQUENCE [LARGE SCALE GENOMIC DNA]</scope>
</reference>
<evidence type="ECO:0008006" key="4">
    <source>
        <dbReference type="Google" id="ProtNLM"/>
    </source>
</evidence>
<evidence type="ECO:0000313" key="2">
    <source>
        <dbReference type="EMBL" id="OGG41084.1"/>
    </source>
</evidence>
<feature type="transmembrane region" description="Helical" evidence="1">
    <location>
        <begin position="6"/>
        <end position="31"/>
    </location>
</feature>
<dbReference type="AlphaFoldDB" id="A0A1F6BVV3"/>